<proteinExistence type="predicted"/>
<sequence>MKPSLTLRLLACLALLFACTSVLAKPALWVVRNADTTIYLFGTVHLLPNDASWHYPALDRALSDSRTLYIELVDDDAANMAALVLRHGMDPTHPLSTQLGEADAQRLRILANKAGVPGGMQTLDMMRPWLAALTLTVSPLLKAGLDPEHGVDKQLKAQASAVGKPVLGLETAEQQIRLLADMPRPVELDFLRSTMREAADDSAKLTELIDAWKAGDVDAIARIGNDDMRRREPKLYQLLLVQRNEAWATKIATMLQQPGTVFIAVGAAHLAGPDSVQAQLRQLGIETVRQ</sequence>
<dbReference type="RefSeq" id="WP_114341496.1">
    <property type="nucleotide sequence ID" value="NZ_QFWQ01000004.1"/>
</dbReference>
<protein>
    <submittedName>
        <fullName evidence="2">TraB/GumN family protein</fullName>
    </submittedName>
</protein>
<dbReference type="PANTHER" id="PTHR40590:SF1">
    <property type="entry name" value="CYTOPLASMIC PROTEIN"/>
    <property type="match status" value="1"/>
</dbReference>
<keyword evidence="3" id="KW-1185">Reference proteome</keyword>
<dbReference type="PANTHER" id="PTHR40590">
    <property type="entry name" value="CYTOPLASMIC PROTEIN-RELATED"/>
    <property type="match status" value="1"/>
</dbReference>
<dbReference type="InterPro" id="IPR047111">
    <property type="entry name" value="YbaP-like"/>
</dbReference>
<evidence type="ECO:0000313" key="2">
    <source>
        <dbReference type="EMBL" id="RCS30486.1"/>
    </source>
</evidence>
<dbReference type="EMBL" id="QFWQ01000004">
    <property type="protein sequence ID" value="RCS30486.1"/>
    <property type="molecule type" value="Genomic_DNA"/>
</dbReference>
<keyword evidence="1" id="KW-0732">Signal</keyword>
<organism evidence="2 3">
    <name type="scientific">Rhodanobacter denitrificans</name>
    <dbReference type="NCBI Taxonomy" id="666685"/>
    <lineage>
        <taxon>Bacteria</taxon>
        <taxon>Pseudomonadati</taxon>
        <taxon>Pseudomonadota</taxon>
        <taxon>Gammaproteobacteria</taxon>
        <taxon>Lysobacterales</taxon>
        <taxon>Rhodanobacteraceae</taxon>
        <taxon>Rhodanobacter</taxon>
    </lineage>
</organism>
<dbReference type="PROSITE" id="PS51257">
    <property type="entry name" value="PROKAR_LIPOPROTEIN"/>
    <property type="match status" value="1"/>
</dbReference>
<dbReference type="InterPro" id="IPR002816">
    <property type="entry name" value="TraB/PrgY/GumN_fam"/>
</dbReference>
<dbReference type="Pfam" id="PF01963">
    <property type="entry name" value="TraB_PrgY_gumN"/>
    <property type="match status" value="1"/>
</dbReference>
<comment type="caution">
    <text evidence="2">The sequence shown here is derived from an EMBL/GenBank/DDBJ whole genome shotgun (WGS) entry which is preliminary data.</text>
</comment>
<evidence type="ECO:0000256" key="1">
    <source>
        <dbReference type="SAM" id="SignalP"/>
    </source>
</evidence>
<accession>A0A368KH86</accession>
<dbReference type="CDD" id="cd14789">
    <property type="entry name" value="Tiki"/>
    <property type="match status" value="1"/>
</dbReference>
<reference evidence="2 3" key="1">
    <citation type="submission" date="2018-05" db="EMBL/GenBank/DDBJ databases">
        <title>Draft genome sequence of Rhodanobacter denitrificans Yn1 isolated from gold copper mine.</title>
        <authorList>
            <person name="Yang N."/>
            <person name="Mazhar H.S."/>
            <person name="Rensing C."/>
        </authorList>
    </citation>
    <scope>NUCLEOTIDE SEQUENCE [LARGE SCALE GENOMIC DNA]</scope>
    <source>
        <strain evidence="2 3">Yn1</strain>
    </source>
</reference>
<gene>
    <name evidence="2" type="ORF">DEO45_06575</name>
</gene>
<dbReference type="OrthoDB" id="357294at2"/>
<evidence type="ECO:0000313" key="3">
    <source>
        <dbReference type="Proteomes" id="UP000252387"/>
    </source>
</evidence>
<name>A0A368KH86_9GAMM</name>
<feature type="signal peptide" evidence="1">
    <location>
        <begin position="1"/>
        <end position="24"/>
    </location>
</feature>
<feature type="chain" id="PRO_5016810245" evidence="1">
    <location>
        <begin position="25"/>
        <end position="290"/>
    </location>
</feature>
<dbReference type="AlphaFoldDB" id="A0A368KH86"/>
<dbReference type="Proteomes" id="UP000252387">
    <property type="component" value="Unassembled WGS sequence"/>
</dbReference>